<accession>A0ABX1S667</accession>
<dbReference type="Proteomes" id="UP000820669">
    <property type="component" value="Unassembled WGS sequence"/>
</dbReference>
<sequence>MTNAAVDADVRDYDVGVFRQLNDFQIARGHLEDGRDYVTELGDVICHYGMHELVGVTLLHKHFEIADDELVVREFVDNVSYMKPWRIDALPRLLPYLWKVEIDDGRAGYFPLEFVEYPAQIRPEAERDLQRLRASSAFLAAFANKLDELGLREVFGLAHLRSRDGLVIGEGETLLETTDEERRILTLRPARGSEVEGLDTTQTLWIYRPAMSRIGASITGAVCGLHCAAHCFVHCTAHY</sequence>
<evidence type="ECO:0000313" key="2">
    <source>
        <dbReference type="Proteomes" id="UP000820669"/>
    </source>
</evidence>
<organism evidence="1 2">
    <name type="scientific">Pseudonocardia acidicola</name>
    <dbReference type="NCBI Taxonomy" id="2724939"/>
    <lineage>
        <taxon>Bacteria</taxon>
        <taxon>Bacillati</taxon>
        <taxon>Actinomycetota</taxon>
        <taxon>Actinomycetes</taxon>
        <taxon>Pseudonocardiales</taxon>
        <taxon>Pseudonocardiaceae</taxon>
        <taxon>Pseudonocardia</taxon>
    </lineage>
</organism>
<name>A0ABX1S667_9PSEU</name>
<comment type="caution">
    <text evidence="1">The sequence shown here is derived from an EMBL/GenBank/DDBJ whole genome shotgun (WGS) entry which is preliminary data.</text>
</comment>
<dbReference type="RefSeq" id="WP_169380400.1">
    <property type="nucleotide sequence ID" value="NZ_JAAXLA010000008.1"/>
</dbReference>
<reference evidence="1 2" key="1">
    <citation type="submission" date="2020-04" db="EMBL/GenBank/DDBJ databases">
        <authorList>
            <person name="Klaysubun C."/>
            <person name="Duangmal K."/>
            <person name="Lipun K."/>
        </authorList>
    </citation>
    <scope>NUCLEOTIDE SEQUENCE [LARGE SCALE GENOMIC DNA]</scope>
    <source>
        <strain evidence="1 2">K10HN5</strain>
    </source>
</reference>
<dbReference type="EMBL" id="JAAXLA010000008">
    <property type="protein sequence ID" value="NMH97016.1"/>
    <property type="molecule type" value="Genomic_DNA"/>
</dbReference>
<proteinExistence type="predicted"/>
<gene>
    <name evidence="1" type="ORF">HF526_06740</name>
</gene>
<keyword evidence="2" id="KW-1185">Reference proteome</keyword>
<protein>
    <submittedName>
        <fullName evidence="1">Uncharacterized protein</fullName>
    </submittedName>
</protein>
<evidence type="ECO:0000313" key="1">
    <source>
        <dbReference type="EMBL" id="NMH97016.1"/>
    </source>
</evidence>